<reference evidence="3" key="1">
    <citation type="submission" date="2021-02" db="EMBL/GenBank/DDBJ databases">
        <authorList>
            <person name="Nowell W R."/>
        </authorList>
    </citation>
    <scope>NUCLEOTIDE SEQUENCE</scope>
</reference>
<dbReference type="InterPro" id="IPR050784">
    <property type="entry name" value="IAP"/>
</dbReference>
<feature type="compositionally biased region" description="Basic and acidic residues" evidence="1">
    <location>
        <begin position="68"/>
        <end position="77"/>
    </location>
</feature>
<feature type="compositionally biased region" description="Polar residues" evidence="1">
    <location>
        <begin position="79"/>
        <end position="100"/>
    </location>
</feature>
<name>A0A8S2HYR6_9BILA</name>
<accession>A0A8S2HYR6</accession>
<dbReference type="PANTHER" id="PTHR10044">
    <property type="entry name" value="INHIBITOR OF APOPTOSIS"/>
    <property type="match status" value="1"/>
</dbReference>
<dbReference type="AlphaFoldDB" id="A0A8S2HYR6"/>
<comment type="caution">
    <text evidence="3">The sequence shown here is derived from an EMBL/GenBank/DDBJ whole genome shotgun (WGS) entry which is preliminary data.</text>
</comment>
<dbReference type="GO" id="GO:0043027">
    <property type="term" value="F:cysteine-type endopeptidase inhibitor activity involved in apoptotic process"/>
    <property type="evidence" value="ECO:0007669"/>
    <property type="project" value="TreeGrafter"/>
</dbReference>
<feature type="region of interest" description="Disordered" evidence="1">
    <location>
        <begin position="68"/>
        <end position="100"/>
    </location>
</feature>
<evidence type="ECO:0000313" key="4">
    <source>
        <dbReference type="Proteomes" id="UP000682733"/>
    </source>
</evidence>
<evidence type="ECO:0008006" key="5">
    <source>
        <dbReference type="Google" id="ProtNLM"/>
    </source>
</evidence>
<dbReference type="PROSITE" id="PS50143">
    <property type="entry name" value="BIR_REPEAT_2"/>
    <property type="match status" value="2"/>
</dbReference>
<dbReference type="EMBL" id="CAJNOK010003845">
    <property type="protein sequence ID" value="CAF0916740.1"/>
    <property type="molecule type" value="Genomic_DNA"/>
</dbReference>
<sequence length="425" mass="49295">MRSQFLSQPTVQKIDKNYKQMKEKYYQNYGQLIETMRRNLTTTKQTSLDFETKSIIVDKQLSDETKSIVKRKQRDDEGTQSSRKSYATENSSSRRFCESSATNEIRKHTFSHWQLKSPSKSQMIESGFFNCNVGDRVICIYCNLICQQWIVTDDPSEIHKMLSPDCCFVKSSLISTTRTSKVIINETRNVPLNTRIVLTQACNQQYMEISKRRESYATWPQEHPLPAIDDFVRAGFFYSGTKTIVTCFYCNGSLQNWGEKDNPMIEHARWFPLCSYAKQLCGDNLYHRIQQSKRVAHQARLNDSQEQNHTEFSVLLPNGNASIPNSSSVSQQHVLDENTLTRFVSARLDLPVSQRLLDEFKLSIIKRCYEDQLRLKLDDFSTDCDLYMACLILKRQIEVIDGKKENIVIPSKKLQEITEKNKQGT</sequence>
<evidence type="ECO:0000313" key="2">
    <source>
        <dbReference type="EMBL" id="CAF0916740.1"/>
    </source>
</evidence>
<evidence type="ECO:0000256" key="1">
    <source>
        <dbReference type="SAM" id="MobiDB-lite"/>
    </source>
</evidence>
<dbReference type="CDD" id="cd00022">
    <property type="entry name" value="BIR"/>
    <property type="match status" value="2"/>
</dbReference>
<evidence type="ECO:0000313" key="3">
    <source>
        <dbReference type="EMBL" id="CAF3694797.1"/>
    </source>
</evidence>
<dbReference type="Proteomes" id="UP000682733">
    <property type="component" value="Unassembled WGS sequence"/>
</dbReference>
<gene>
    <name evidence="2" type="ORF">OVA965_LOCUS10407</name>
    <name evidence="3" type="ORF">TMI583_LOCUS10403</name>
</gene>
<organism evidence="3 4">
    <name type="scientific">Didymodactylos carnosus</name>
    <dbReference type="NCBI Taxonomy" id="1234261"/>
    <lineage>
        <taxon>Eukaryota</taxon>
        <taxon>Metazoa</taxon>
        <taxon>Spiralia</taxon>
        <taxon>Gnathifera</taxon>
        <taxon>Rotifera</taxon>
        <taxon>Eurotatoria</taxon>
        <taxon>Bdelloidea</taxon>
        <taxon>Philodinida</taxon>
        <taxon>Philodinidae</taxon>
        <taxon>Didymodactylos</taxon>
    </lineage>
</organism>
<dbReference type="InterPro" id="IPR001370">
    <property type="entry name" value="BIR_rpt"/>
</dbReference>
<dbReference type="Gene3D" id="1.10.1170.10">
    <property type="entry name" value="Inhibitor Of Apoptosis Protein (2mihbC-IAP-1), Chain A"/>
    <property type="match status" value="2"/>
</dbReference>
<dbReference type="SMART" id="SM00238">
    <property type="entry name" value="BIR"/>
    <property type="match status" value="2"/>
</dbReference>
<proteinExistence type="predicted"/>
<dbReference type="GO" id="GO:0051726">
    <property type="term" value="P:regulation of cell cycle"/>
    <property type="evidence" value="ECO:0007669"/>
    <property type="project" value="TreeGrafter"/>
</dbReference>
<dbReference type="SUPFAM" id="SSF57924">
    <property type="entry name" value="Inhibitor of apoptosis (IAP) repeat"/>
    <property type="match status" value="2"/>
</dbReference>
<dbReference type="GO" id="GO:0043066">
    <property type="term" value="P:negative regulation of apoptotic process"/>
    <property type="evidence" value="ECO:0007669"/>
    <property type="project" value="TreeGrafter"/>
</dbReference>
<protein>
    <recommendedName>
        <fullName evidence="5">Inhibitor of apoptosis 2</fullName>
    </recommendedName>
</protein>
<dbReference type="GO" id="GO:0005634">
    <property type="term" value="C:nucleus"/>
    <property type="evidence" value="ECO:0007669"/>
    <property type="project" value="TreeGrafter"/>
</dbReference>
<dbReference type="Proteomes" id="UP000677228">
    <property type="component" value="Unassembled WGS sequence"/>
</dbReference>
<dbReference type="PANTHER" id="PTHR10044:SF139">
    <property type="entry name" value="DEATH-ASSOCIATED INHIBITOR OF APOPTOSIS 2"/>
    <property type="match status" value="1"/>
</dbReference>
<dbReference type="Pfam" id="PF00653">
    <property type="entry name" value="BIR"/>
    <property type="match status" value="2"/>
</dbReference>
<dbReference type="GO" id="GO:0005737">
    <property type="term" value="C:cytoplasm"/>
    <property type="evidence" value="ECO:0007669"/>
    <property type="project" value="TreeGrafter"/>
</dbReference>
<dbReference type="EMBL" id="CAJOBA010003846">
    <property type="protein sequence ID" value="CAF3694797.1"/>
    <property type="molecule type" value="Genomic_DNA"/>
</dbReference>